<protein>
    <recommendedName>
        <fullName evidence="4">Secreted protein</fullName>
    </recommendedName>
</protein>
<feature type="signal peptide" evidence="1">
    <location>
        <begin position="1"/>
        <end position="27"/>
    </location>
</feature>
<keyword evidence="1" id="KW-0732">Signal</keyword>
<accession>A0A9W7SSF0</accession>
<gene>
    <name evidence="2" type="ORF">Tdes44962_MAKER09651</name>
</gene>
<keyword evidence="3" id="KW-1185">Reference proteome</keyword>
<organism evidence="2 3">
    <name type="scientific">Teratosphaeria destructans</name>
    <dbReference type="NCBI Taxonomy" id="418781"/>
    <lineage>
        <taxon>Eukaryota</taxon>
        <taxon>Fungi</taxon>
        <taxon>Dikarya</taxon>
        <taxon>Ascomycota</taxon>
        <taxon>Pezizomycotina</taxon>
        <taxon>Dothideomycetes</taxon>
        <taxon>Dothideomycetidae</taxon>
        <taxon>Mycosphaerellales</taxon>
        <taxon>Teratosphaeriaceae</taxon>
        <taxon>Teratosphaeria</taxon>
    </lineage>
</organism>
<sequence>MIRVFLHLLHQTLHLAGFGQICGDGNGAACDVREGVEGVDGFGAGLGFAGGDEDGAAAGLEEPESILGPLCLER</sequence>
<feature type="chain" id="PRO_5040912769" description="Secreted protein" evidence="1">
    <location>
        <begin position="28"/>
        <end position="74"/>
    </location>
</feature>
<dbReference type="EMBL" id="RIBY02001863">
    <property type="protein sequence ID" value="KAH9827744.1"/>
    <property type="molecule type" value="Genomic_DNA"/>
</dbReference>
<evidence type="ECO:0000313" key="2">
    <source>
        <dbReference type="EMBL" id="KAH9827744.1"/>
    </source>
</evidence>
<dbReference type="AlphaFoldDB" id="A0A9W7SSF0"/>
<name>A0A9W7SSF0_9PEZI</name>
<reference evidence="2 3" key="2">
    <citation type="journal article" date="2021" name="Curr. Genet.">
        <title>Genetic response to nitrogen starvation in the aggressive Eucalyptus foliar pathogen Teratosphaeria destructans.</title>
        <authorList>
            <person name="Havenga M."/>
            <person name="Wingfield B.D."/>
            <person name="Wingfield M.J."/>
            <person name="Dreyer L.L."/>
            <person name="Roets F."/>
            <person name="Aylward J."/>
        </authorList>
    </citation>
    <scope>NUCLEOTIDE SEQUENCE [LARGE SCALE GENOMIC DNA]</scope>
    <source>
        <strain evidence="2">CMW44962</strain>
    </source>
</reference>
<evidence type="ECO:0000313" key="3">
    <source>
        <dbReference type="Proteomes" id="UP001138500"/>
    </source>
</evidence>
<proteinExistence type="predicted"/>
<reference evidence="2 3" key="1">
    <citation type="journal article" date="2018" name="IMA Fungus">
        <title>IMA Genome-F 10: Nine draft genome sequences of Claviceps purpurea s.lat., including C. arundinis, C. humidiphila, and C. cf. spartinae, pseudomolecules for the pitch canker pathogen Fusarium circinatum, draft genome of Davidsoniella eucalypti, Grosmannia galeiformis, Quambalaria eucalypti, and Teratosphaeria destructans.</title>
        <authorList>
            <person name="Wingfield B.D."/>
            <person name="Liu M."/>
            <person name="Nguyen H.D."/>
            <person name="Lane F.A."/>
            <person name="Morgan S.W."/>
            <person name="De Vos L."/>
            <person name="Wilken P.M."/>
            <person name="Duong T.A."/>
            <person name="Aylward J."/>
            <person name="Coetzee M.P."/>
            <person name="Dadej K."/>
            <person name="De Beer Z.W."/>
            <person name="Findlay W."/>
            <person name="Havenga M."/>
            <person name="Kolarik M."/>
            <person name="Menzies J.G."/>
            <person name="Naidoo K."/>
            <person name="Pochopski O."/>
            <person name="Shoukouhi P."/>
            <person name="Santana Q.C."/>
            <person name="Seifert K.A."/>
            <person name="Soal N."/>
            <person name="Steenkamp E.T."/>
            <person name="Tatham C.T."/>
            <person name="van der Nest M.A."/>
            <person name="Wingfield M.J."/>
        </authorList>
    </citation>
    <scope>NUCLEOTIDE SEQUENCE [LARGE SCALE GENOMIC DNA]</scope>
    <source>
        <strain evidence="2">CMW44962</strain>
    </source>
</reference>
<comment type="caution">
    <text evidence="2">The sequence shown here is derived from an EMBL/GenBank/DDBJ whole genome shotgun (WGS) entry which is preliminary data.</text>
</comment>
<evidence type="ECO:0000256" key="1">
    <source>
        <dbReference type="SAM" id="SignalP"/>
    </source>
</evidence>
<dbReference type="Proteomes" id="UP001138500">
    <property type="component" value="Unassembled WGS sequence"/>
</dbReference>
<evidence type="ECO:0008006" key="4">
    <source>
        <dbReference type="Google" id="ProtNLM"/>
    </source>
</evidence>